<dbReference type="OrthoDB" id="9782542at2"/>
<dbReference type="Proteomes" id="UP000185469">
    <property type="component" value="Chromosome"/>
</dbReference>
<evidence type="ECO:0000259" key="5">
    <source>
        <dbReference type="Pfam" id="PF13399"/>
    </source>
</evidence>
<evidence type="ECO:0000259" key="4">
    <source>
        <dbReference type="Pfam" id="PF03816"/>
    </source>
</evidence>
<protein>
    <submittedName>
        <fullName evidence="6">LytR family transcriptional regulator</fullName>
    </submittedName>
</protein>
<organism evidence="6 7">
    <name type="scientific">Corynebacterium sphenisci DSM 44792</name>
    <dbReference type="NCBI Taxonomy" id="1437874"/>
    <lineage>
        <taxon>Bacteria</taxon>
        <taxon>Bacillati</taxon>
        <taxon>Actinomycetota</taxon>
        <taxon>Actinomycetes</taxon>
        <taxon>Mycobacteriales</taxon>
        <taxon>Corynebacteriaceae</taxon>
        <taxon>Corynebacterium</taxon>
    </lineage>
</organism>
<gene>
    <name evidence="6" type="ORF">CSPHI_02590</name>
</gene>
<dbReference type="Pfam" id="PF03816">
    <property type="entry name" value="LytR_cpsA_psr"/>
    <property type="match status" value="1"/>
</dbReference>
<dbReference type="RefSeq" id="WP_075691366.1">
    <property type="nucleotide sequence ID" value="NZ_CP009248.1"/>
</dbReference>
<dbReference type="Gene3D" id="3.30.70.2390">
    <property type="match status" value="1"/>
</dbReference>
<comment type="similarity">
    <text evidence="1">Belongs to the LytR/CpsA/Psr (LCP) family.</text>
</comment>
<dbReference type="KEGG" id="csph:CSPHI_02590"/>
<dbReference type="InterPro" id="IPR004474">
    <property type="entry name" value="LytR_CpsA_psr"/>
</dbReference>
<dbReference type="STRING" id="1437874.CSPHI_02590"/>
<dbReference type="Gene3D" id="3.40.630.190">
    <property type="entry name" value="LCP protein"/>
    <property type="match status" value="1"/>
</dbReference>
<dbReference type="InterPro" id="IPR050922">
    <property type="entry name" value="LytR/CpsA/Psr_CW_biosynth"/>
</dbReference>
<reference evidence="6 7" key="1">
    <citation type="submission" date="2014-08" db="EMBL/GenBank/DDBJ databases">
        <title>Complete genome sequence of Corynebacterium sphenisci CECT 5990(T) (=DSM 44792(T)), isolated from healthy wild penguins.</title>
        <authorList>
            <person name="Ruckert C."/>
            <person name="Albersmeier A."/>
            <person name="Winkler A."/>
            <person name="Kalinowski J."/>
        </authorList>
    </citation>
    <scope>NUCLEOTIDE SEQUENCE [LARGE SCALE GENOMIC DNA]</scope>
    <source>
        <strain evidence="6 7">DSM 44792</strain>
    </source>
</reference>
<evidence type="ECO:0000313" key="6">
    <source>
        <dbReference type="EMBL" id="APT90144.1"/>
    </source>
</evidence>
<proteinExistence type="inferred from homology"/>
<feature type="region of interest" description="Disordered" evidence="2">
    <location>
        <begin position="473"/>
        <end position="524"/>
    </location>
</feature>
<dbReference type="PANTHER" id="PTHR33392">
    <property type="entry name" value="POLYISOPRENYL-TEICHOIC ACID--PEPTIDOGLYCAN TEICHOIC ACID TRANSFERASE TAGU"/>
    <property type="match status" value="1"/>
</dbReference>
<dbReference type="NCBIfam" id="TIGR00350">
    <property type="entry name" value="lytR_cpsA_psr"/>
    <property type="match status" value="1"/>
</dbReference>
<dbReference type="AlphaFoldDB" id="A0A1L7CWD0"/>
<feature type="domain" description="LytR/CpsA/Psr regulator C-terminal" evidence="5">
    <location>
        <begin position="384"/>
        <end position="470"/>
    </location>
</feature>
<accession>A0A1L7CWD0</accession>
<evidence type="ECO:0000256" key="2">
    <source>
        <dbReference type="SAM" id="MobiDB-lite"/>
    </source>
</evidence>
<feature type="transmembrane region" description="Helical" evidence="3">
    <location>
        <begin position="30"/>
        <end position="51"/>
    </location>
</feature>
<dbReference type="EMBL" id="CP009248">
    <property type="protein sequence ID" value="APT90144.1"/>
    <property type="molecule type" value="Genomic_DNA"/>
</dbReference>
<name>A0A1L7CWD0_9CORY</name>
<dbReference type="InterPro" id="IPR027381">
    <property type="entry name" value="LytR/CpsA/Psr_C"/>
</dbReference>
<sequence>MSAKPRRARHARAIQAPPTRARDISQALPATLRAALILVSTLCVLVSGVGWTTFGRVTGGLSSGGNFSLGAGRDGATDILLVGSDSRADAQGNPLTPEEIELLRAGDEAVTNTDTIMVIRVPDDGTSATAISIPRDTYVKTPALGNIKINGVYGQSKENRQEQLAAAGEPPEQIERKSTEAGRQALIDAIADLTGITVDHYAEVGLLGFVLLTDAVGGVEVCLNAPVYDEFSGADFTAGRQTLGGADALSFVRQRHGLPRGDLDRITRQQAFMASFVNKLLSAGTLSNPARLGELGAAVRRSVVLDDEWDVMGFATQMQGLTGGNVVFDTIPVTSIDGVGDHGESVVTVDKGQVHRYFDKLLGQDAEETTSADAPEEPGVPHEDVTVSVYNATFTDGLASRVAELLRRGGVGIGDVTNAEYSGVTMSQVNAYDTADPAARRIAEQLGDLPVVHDPSLARGEVSVTLAGDYDGPGLYADEAPTEEPAPPTPAADAGDVVGQEGPAPEEPVGEQIDAGGDGPMCVN</sequence>
<evidence type="ECO:0000313" key="7">
    <source>
        <dbReference type="Proteomes" id="UP000185469"/>
    </source>
</evidence>
<keyword evidence="7" id="KW-1185">Reference proteome</keyword>
<keyword evidence="3" id="KW-0812">Transmembrane</keyword>
<dbReference type="PANTHER" id="PTHR33392:SF6">
    <property type="entry name" value="POLYISOPRENYL-TEICHOIC ACID--PEPTIDOGLYCAN TEICHOIC ACID TRANSFERASE TAGU"/>
    <property type="match status" value="1"/>
</dbReference>
<feature type="domain" description="Cell envelope-related transcriptional attenuator" evidence="4">
    <location>
        <begin position="112"/>
        <end position="281"/>
    </location>
</feature>
<keyword evidence="3" id="KW-0472">Membrane</keyword>
<evidence type="ECO:0000256" key="1">
    <source>
        <dbReference type="ARBA" id="ARBA00006068"/>
    </source>
</evidence>
<dbReference type="Pfam" id="PF13399">
    <property type="entry name" value="LytR_C"/>
    <property type="match status" value="1"/>
</dbReference>
<evidence type="ECO:0000256" key="3">
    <source>
        <dbReference type="SAM" id="Phobius"/>
    </source>
</evidence>
<keyword evidence="3" id="KW-1133">Transmembrane helix</keyword>